<dbReference type="SUPFAM" id="SSF56281">
    <property type="entry name" value="Metallo-hydrolase/oxidoreductase"/>
    <property type="match status" value="1"/>
</dbReference>
<evidence type="ECO:0000313" key="7">
    <source>
        <dbReference type="EMBL" id="MCT7660715.1"/>
    </source>
</evidence>
<evidence type="ECO:0000256" key="2">
    <source>
        <dbReference type="ARBA" id="ARBA00007749"/>
    </source>
</evidence>
<comment type="cofactor">
    <cofactor evidence="1">
        <name>Zn(2+)</name>
        <dbReference type="ChEBI" id="CHEBI:29105"/>
    </cofactor>
</comment>
<comment type="similarity">
    <text evidence="2">Belongs to the metallo-beta-lactamase superfamily.</text>
</comment>
<evidence type="ECO:0000259" key="6">
    <source>
        <dbReference type="SMART" id="SM00849"/>
    </source>
</evidence>
<dbReference type="SMART" id="SM00849">
    <property type="entry name" value="Lactamase_B"/>
    <property type="match status" value="1"/>
</dbReference>
<dbReference type="Pfam" id="PF00753">
    <property type="entry name" value="Lactamase_B"/>
    <property type="match status" value="1"/>
</dbReference>
<gene>
    <name evidence="7" type="ORF">N4S67_20130</name>
</gene>
<sequence length="276" mass="30462">MAEPTFALYALRYGINHGWDASRSYMPTSNFVPHERDHRLFCYCWVARSADRTVLIDAGCDEITAAARGVTFERSPLDSLTLMGIDPADVDDIILTHLHWDHAGNLSSFPNARIHLHPEEFRFVTGPAMQHRYLRRPFDTRQLQDVVELLFEGRVSFTGSEEELAPGLSIHHVGGHTPGTQIVRVATKRGSVVLASDARHFARNDCGCDATGVPFPVVISVDDYCSASATIDRMAPGPDHIVLGHDPETALRYPTLDGDELITRLDVAPTPQHSGA</sequence>
<keyword evidence="4" id="KW-0378">Hydrolase</keyword>
<dbReference type="CDD" id="cd07729">
    <property type="entry name" value="AHL_lactonase_MBL-fold"/>
    <property type="match status" value="1"/>
</dbReference>
<evidence type="ECO:0000256" key="4">
    <source>
        <dbReference type="ARBA" id="ARBA00022801"/>
    </source>
</evidence>
<evidence type="ECO:0000256" key="3">
    <source>
        <dbReference type="ARBA" id="ARBA00022723"/>
    </source>
</evidence>
<protein>
    <submittedName>
        <fullName evidence="7">N-acyl homoserine lactonase family protein</fullName>
    </submittedName>
</protein>
<keyword evidence="3" id="KW-0479">Metal-binding</keyword>
<dbReference type="PANTHER" id="PTHR42978">
    <property type="entry name" value="QUORUM-QUENCHING LACTONASE YTNP-RELATED-RELATED"/>
    <property type="match status" value="1"/>
</dbReference>
<organism evidence="7 8">
    <name type="scientific">Mycobacterium deserti</name>
    <dbReference type="NCBI Taxonomy" id="2978347"/>
    <lineage>
        <taxon>Bacteria</taxon>
        <taxon>Bacillati</taxon>
        <taxon>Actinomycetota</taxon>
        <taxon>Actinomycetes</taxon>
        <taxon>Mycobacteriales</taxon>
        <taxon>Mycobacteriaceae</taxon>
        <taxon>Mycobacterium</taxon>
    </lineage>
</organism>
<feature type="domain" description="Metallo-beta-lactamase" evidence="6">
    <location>
        <begin position="41"/>
        <end position="245"/>
    </location>
</feature>
<dbReference type="Proteomes" id="UP001206639">
    <property type="component" value="Unassembled WGS sequence"/>
</dbReference>
<dbReference type="EMBL" id="JAODWD010000005">
    <property type="protein sequence ID" value="MCT7660715.1"/>
    <property type="molecule type" value="Genomic_DNA"/>
</dbReference>
<keyword evidence="5" id="KW-0862">Zinc</keyword>
<reference evidence="8" key="1">
    <citation type="submission" date="2023-07" db="EMBL/GenBank/DDBJ databases">
        <authorList>
            <person name="Deng Y."/>
            <person name="Zhang Y.-Q."/>
        </authorList>
    </citation>
    <scope>NUCLEOTIDE SEQUENCE [LARGE SCALE GENOMIC DNA]</scope>
    <source>
        <strain evidence="8">CPCC 205710</strain>
    </source>
</reference>
<accession>A0ABT2MH64</accession>
<dbReference type="InterPro" id="IPR001279">
    <property type="entry name" value="Metallo-B-lactamas"/>
</dbReference>
<dbReference type="PANTHER" id="PTHR42978:SF7">
    <property type="entry name" value="METALLO-HYDROLASE RV2300C-RELATED"/>
    <property type="match status" value="1"/>
</dbReference>
<keyword evidence="8" id="KW-1185">Reference proteome</keyword>
<dbReference type="RefSeq" id="WP_260994793.1">
    <property type="nucleotide sequence ID" value="NZ_JAODWD010000005.1"/>
</dbReference>
<name>A0ABT2MH64_9MYCO</name>
<dbReference type="InterPro" id="IPR051013">
    <property type="entry name" value="MBL_superfamily_lactonases"/>
</dbReference>
<evidence type="ECO:0000256" key="5">
    <source>
        <dbReference type="ARBA" id="ARBA00022833"/>
    </source>
</evidence>
<dbReference type="Gene3D" id="3.60.15.10">
    <property type="entry name" value="Ribonuclease Z/Hydroxyacylglutathione hydrolase-like"/>
    <property type="match status" value="1"/>
</dbReference>
<evidence type="ECO:0000313" key="8">
    <source>
        <dbReference type="Proteomes" id="UP001206639"/>
    </source>
</evidence>
<evidence type="ECO:0000256" key="1">
    <source>
        <dbReference type="ARBA" id="ARBA00001947"/>
    </source>
</evidence>
<proteinExistence type="inferred from homology"/>
<dbReference type="InterPro" id="IPR036866">
    <property type="entry name" value="RibonucZ/Hydroxyglut_hydro"/>
</dbReference>
<comment type="caution">
    <text evidence="7">The sequence shown here is derived from an EMBL/GenBank/DDBJ whole genome shotgun (WGS) entry which is preliminary data.</text>
</comment>